<evidence type="ECO:0000256" key="5">
    <source>
        <dbReference type="ARBA" id="ARBA00023180"/>
    </source>
</evidence>
<comment type="similarity">
    <text evidence="2">Belongs to the sulfatase family.</text>
</comment>
<dbReference type="Pfam" id="PF00884">
    <property type="entry name" value="Sulfatase"/>
    <property type="match status" value="1"/>
</dbReference>
<dbReference type="GO" id="GO:0006027">
    <property type="term" value="P:glycosaminoglycan catabolic process"/>
    <property type="evidence" value="ECO:0007669"/>
    <property type="project" value="TreeGrafter"/>
</dbReference>
<evidence type="ECO:0000256" key="4">
    <source>
        <dbReference type="ARBA" id="ARBA00022801"/>
    </source>
</evidence>
<dbReference type="OrthoDB" id="10012954at2759"/>
<evidence type="ECO:0000259" key="6">
    <source>
        <dbReference type="Pfam" id="PF00884"/>
    </source>
</evidence>
<dbReference type="AlphaFoldDB" id="A0A8X6UC85"/>
<dbReference type="GO" id="GO:0030200">
    <property type="term" value="P:heparan sulfate proteoglycan catabolic process"/>
    <property type="evidence" value="ECO:0007669"/>
    <property type="project" value="TreeGrafter"/>
</dbReference>
<evidence type="ECO:0000313" key="7">
    <source>
        <dbReference type="EMBL" id="GFU03706.1"/>
    </source>
</evidence>
<accession>A0A8X6UC85</accession>
<dbReference type="PROSITE" id="PS00523">
    <property type="entry name" value="SULFATASE_1"/>
    <property type="match status" value="1"/>
</dbReference>
<dbReference type="FunFam" id="3.40.720.10:FF:000026">
    <property type="entry name" value="N-sulphoglucosamine sulphohydrolase"/>
    <property type="match status" value="1"/>
</dbReference>
<organism evidence="7 8">
    <name type="scientific">Nephila pilipes</name>
    <name type="common">Giant wood spider</name>
    <name type="synonym">Nephila maculata</name>
    <dbReference type="NCBI Taxonomy" id="299642"/>
    <lineage>
        <taxon>Eukaryota</taxon>
        <taxon>Metazoa</taxon>
        <taxon>Ecdysozoa</taxon>
        <taxon>Arthropoda</taxon>
        <taxon>Chelicerata</taxon>
        <taxon>Arachnida</taxon>
        <taxon>Araneae</taxon>
        <taxon>Araneomorphae</taxon>
        <taxon>Entelegynae</taxon>
        <taxon>Araneoidea</taxon>
        <taxon>Nephilidae</taxon>
        <taxon>Nephila</taxon>
    </lineage>
</organism>
<comment type="cofactor">
    <cofactor evidence="1">
        <name>Ca(2+)</name>
        <dbReference type="ChEBI" id="CHEBI:29108"/>
    </cofactor>
</comment>
<evidence type="ECO:0000256" key="2">
    <source>
        <dbReference type="ARBA" id="ARBA00008779"/>
    </source>
</evidence>
<dbReference type="GO" id="GO:0016250">
    <property type="term" value="F:N-sulfoglucosamine sulfohydrolase activity"/>
    <property type="evidence" value="ECO:0007669"/>
    <property type="project" value="TreeGrafter"/>
</dbReference>
<dbReference type="InterPro" id="IPR000917">
    <property type="entry name" value="Sulfatase_N"/>
</dbReference>
<protein>
    <submittedName>
        <fullName evidence="7">N-sulphoglucosamine sulphohydrolase</fullName>
    </submittedName>
</protein>
<dbReference type="EMBL" id="BMAW01027736">
    <property type="protein sequence ID" value="GFU03706.1"/>
    <property type="molecule type" value="Genomic_DNA"/>
</dbReference>
<keyword evidence="8" id="KW-1185">Reference proteome</keyword>
<reference evidence="7" key="1">
    <citation type="submission" date="2020-08" db="EMBL/GenBank/DDBJ databases">
        <title>Multicomponent nature underlies the extraordinary mechanical properties of spider dragline silk.</title>
        <authorList>
            <person name="Kono N."/>
            <person name="Nakamura H."/>
            <person name="Mori M."/>
            <person name="Yoshida Y."/>
            <person name="Ohtoshi R."/>
            <person name="Malay A.D."/>
            <person name="Moran D.A.P."/>
            <person name="Tomita M."/>
            <person name="Numata K."/>
            <person name="Arakawa K."/>
        </authorList>
    </citation>
    <scope>NUCLEOTIDE SEQUENCE</scope>
</reference>
<feature type="domain" description="Sulfatase N-terminal" evidence="6">
    <location>
        <begin position="25"/>
        <end position="329"/>
    </location>
</feature>
<comment type="caution">
    <text evidence="7">The sequence shown here is derived from an EMBL/GenBank/DDBJ whole genome shotgun (WGS) entry which is preliminary data.</text>
</comment>
<dbReference type="InterPro" id="IPR017850">
    <property type="entry name" value="Alkaline_phosphatase_core_sf"/>
</dbReference>
<keyword evidence="4" id="KW-0378">Hydrolase</keyword>
<evidence type="ECO:0000256" key="1">
    <source>
        <dbReference type="ARBA" id="ARBA00001913"/>
    </source>
</evidence>
<dbReference type="PANTHER" id="PTHR43108:SF6">
    <property type="entry name" value="N-SULPHOGLUCOSAMINE SULPHOHYDROLASE"/>
    <property type="match status" value="1"/>
</dbReference>
<dbReference type="SUPFAM" id="SSF53649">
    <property type="entry name" value="Alkaline phosphatase-like"/>
    <property type="match status" value="1"/>
</dbReference>
<sequence>MCIKFPQFVFYIFAFSFQSYVNAKKNVLLIVADDGGFESQVYGNPVCKTPNIDQLASKSTIFKNAFTSVSSCSPSRSSFLTGLPQHQNGMYGLHQDIHHFNSFDQVKSLPNLLRQNKIYTGIIGKKHVGPENVYPFNFAYTEETDSINQVGRNITKIKELVNKFFSTLNNSQPFFLYVAFHDPHRCGHTNPEYGEFCEKFGNGEEGMGVIPDWKPEHYKPEDVIVPYFIPDTPAARRDIAAQYTTLSRLDQGIGLILKELNKFNHENDTLVLYTSDNGIPFPNGRTNLYDSGIAEPFLMHLPQQTYSQVSETMVSLLDIVPTILEWFNIEYPDFKLNGMAVKLTGKSLLQFVSIKGNEVVFASHNLHEITMYYPIRAIRTNNYKLIHNLNFKMPFPIDQDFFISPTFQDLLNRTVEKRETHWYKNLSDYYYRSEWELFDLSQDPYELHNVATNSSYSSILVILQNMLMEWQIKTNDPWICSPSGVLENKGKFKEKPTCLPLFNGI</sequence>
<dbReference type="PANTHER" id="PTHR43108">
    <property type="entry name" value="N-ACETYLGLUCOSAMINE-6-SULFATASE FAMILY MEMBER"/>
    <property type="match status" value="1"/>
</dbReference>
<proteinExistence type="inferred from homology"/>
<evidence type="ECO:0000313" key="8">
    <source>
        <dbReference type="Proteomes" id="UP000887013"/>
    </source>
</evidence>
<evidence type="ECO:0000256" key="3">
    <source>
        <dbReference type="ARBA" id="ARBA00022729"/>
    </source>
</evidence>
<dbReference type="InterPro" id="IPR024607">
    <property type="entry name" value="Sulfatase_CS"/>
</dbReference>
<gene>
    <name evidence="7" type="primary">SGSH</name>
    <name evidence="7" type="ORF">NPIL_78701</name>
</gene>
<keyword evidence="5" id="KW-0325">Glycoprotein</keyword>
<dbReference type="CDD" id="cd16027">
    <property type="entry name" value="SGSH"/>
    <property type="match status" value="1"/>
</dbReference>
<name>A0A8X6UC85_NEPPI</name>
<keyword evidence="3" id="KW-0732">Signal</keyword>
<dbReference type="Proteomes" id="UP000887013">
    <property type="component" value="Unassembled WGS sequence"/>
</dbReference>
<dbReference type="Gene3D" id="3.40.720.10">
    <property type="entry name" value="Alkaline Phosphatase, subunit A"/>
    <property type="match status" value="1"/>
</dbReference>